<reference evidence="15" key="3">
    <citation type="submission" date="2020-10" db="UniProtKB">
        <authorList>
            <consortium name="WormBaseParasite"/>
        </authorList>
    </citation>
    <scope>IDENTIFICATION</scope>
</reference>
<protein>
    <submittedName>
        <fullName evidence="13 15">Mitochondrial carrier triple repeat protein</fullName>
    </submittedName>
</protein>
<evidence type="ECO:0000256" key="7">
    <source>
        <dbReference type="ARBA" id="ARBA00022989"/>
    </source>
</evidence>
<dbReference type="SUPFAM" id="SSF103506">
    <property type="entry name" value="Mitochondrial carrier"/>
    <property type="match status" value="1"/>
</dbReference>
<dbReference type="Proteomes" id="UP000492820">
    <property type="component" value="Unassembled WGS sequence"/>
</dbReference>
<proteinExistence type="inferred from homology"/>
<reference evidence="13 14" key="1">
    <citation type="journal article" date="2013" name="Nature">
        <title>The genomes of four tapeworm species reveal adaptations to parasitism.</title>
        <authorList>
            <person name="Tsai I.J."/>
            <person name="Zarowiecki M."/>
            <person name="Holroyd N."/>
            <person name="Garciarrubio A."/>
            <person name="Sanchez-Flores A."/>
            <person name="Brooks K.L."/>
            <person name="Tracey A."/>
            <person name="Bobes R.J."/>
            <person name="Fragoso G."/>
            <person name="Sciutto E."/>
            <person name="Aslett M."/>
            <person name="Beasley H."/>
            <person name="Bennett H.M."/>
            <person name="Cai J."/>
            <person name="Camicia F."/>
            <person name="Clark R."/>
            <person name="Cucher M."/>
            <person name="De Silva N."/>
            <person name="Day T.A."/>
            <person name="Deplazes P."/>
            <person name="Estrada K."/>
            <person name="Fernandez C."/>
            <person name="Holland P.W."/>
            <person name="Hou J."/>
            <person name="Hu S."/>
            <person name="Huckvale T."/>
            <person name="Hung S.S."/>
            <person name="Kamenetzky L."/>
            <person name="Keane J.A."/>
            <person name="Kiss F."/>
            <person name="Koziol U."/>
            <person name="Lambert O."/>
            <person name="Liu K."/>
            <person name="Luo X."/>
            <person name="Luo Y."/>
            <person name="Macchiaroli N."/>
            <person name="Nichol S."/>
            <person name="Paps J."/>
            <person name="Parkinson J."/>
            <person name="Pouchkina-Stantcheva N."/>
            <person name="Riddiford N."/>
            <person name="Rosenzvit M."/>
            <person name="Salinas G."/>
            <person name="Wasmuth J.D."/>
            <person name="Zamanian M."/>
            <person name="Zheng Y."/>
            <person name="Cai X."/>
            <person name="Soberon X."/>
            <person name="Olson P.D."/>
            <person name="Laclette J.P."/>
            <person name="Brehm K."/>
            <person name="Berriman M."/>
            <person name="Garciarrubio A."/>
            <person name="Bobes R.J."/>
            <person name="Fragoso G."/>
            <person name="Sanchez-Flores A."/>
            <person name="Estrada K."/>
            <person name="Cevallos M.A."/>
            <person name="Morett E."/>
            <person name="Gonzalez V."/>
            <person name="Portillo T."/>
            <person name="Ochoa-Leyva A."/>
            <person name="Jose M.V."/>
            <person name="Sciutto E."/>
            <person name="Landa A."/>
            <person name="Jimenez L."/>
            <person name="Valdes V."/>
            <person name="Carrero J.C."/>
            <person name="Larralde C."/>
            <person name="Morales-Montor J."/>
            <person name="Limon-Lason J."/>
            <person name="Soberon X."/>
            <person name="Laclette J.P."/>
        </authorList>
    </citation>
    <scope>NUCLEOTIDE SEQUENCE [LARGE SCALE GENOMIC DNA]</scope>
</reference>
<evidence type="ECO:0000313" key="15">
    <source>
        <dbReference type="WBParaSite" id="EgrG_000656200"/>
    </source>
</evidence>
<comment type="similarity">
    <text evidence="2">Belongs to the mitochondrial carrier (TC 2.A.29) family.</text>
</comment>
<evidence type="ECO:0000256" key="5">
    <source>
        <dbReference type="ARBA" id="ARBA00022737"/>
    </source>
</evidence>
<dbReference type="GO" id="GO:0005743">
    <property type="term" value="C:mitochondrial inner membrane"/>
    <property type="evidence" value="ECO:0007669"/>
    <property type="project" value="UniProtKB-SubCell"/>
</dbReference>
<keyword evidence="9 10" id="KW-0472">Membrane</keyword>
<dbReference type="EMBL" id="LK028578">
    <property type="protein sequence ID" value="CDS18728.1"/>
    <property type="molecule type" value="Genomic_DNA"/>
</dbReference>
<dbReference type="Gene3D" id="1.50.40.10">
    <property type="entry name" value="Mitochondrial carrier domain"/>
    <property type="match status" value="1"/>
</dbReference>
<accession>A0A068WM65</accession>
<keyword evidence="7" id="KW-1133">Transmembrane helix</keyword>
<evidence type="ECO:0000313" key="14">
    <source>
        <dbReference type="Proteomes" id="UP000492820"/>
    </source>
</evidence>
<evidence type="ECO:0000256" key="6">
    <source>
        <dbReference type="ARBA" id="ARBA00022792"/>
    </source>
</evidence>
<dbReference type="AlphaFoldDB" id="A0A068WM65"/>
<evidence type="ECO:0000256" key="8">
    <source>
        <dbReference type="ARBA" id="ARBA00023128"/>
    </source>
</evidence>
<keyword evidence="3" id="KW-0813">Transport</keyword>
<dbReference type="OrthoDB" id="2139348at2759"/>
<evidence type="ECO:0000259" key="11">
    <source>
        <dbReference type="Pfam" id="PF19031"/>
    </source>
</evidence>
<feature type="domain" description="CCZ1/INTU second Longin" evidence="12">
    <location>
        <begin position="462"/>
        <end position="571"/>
    </location>
</feature>
<evidence type="ECO:0000259" key="12">
    <source>
        <dbReference type="Pfam" id="PF19032"/>
    </source>
</evidence>
<evidence type="ECO:0000256" key="2">
    <source>
        <dbReference type="ARBA" id="ARBA00006375"/>
    </source>
</evidence>
<dbReference type="InterPro" id="IPR052465">
    <property type="entry name" value="Mito_NAD+_Carrier"/>
</dbReference>
<keyword evidence="8" id="KW-0496">Mitochondrion</keyword>
<dbReference type="GO" id="GO:0051724">
    <property type="term" value="F:NAD transmembrane transporter activity"/>
    <property type="evidence" value="ECO:0007669"/>
    <property type="project" value="TreeGrafter"/>
</dbReference>
<dbReference type="Pfam" id="PF19031">
    <property type="entry name" value="Intu_longin_1"/>
    <property type="match status" value="1"/>
</dbReference>
<dbReference type="InterPro" id="IPR043988">
    <property type="entry name" value="CCZ1/INTU_longin_2"/>
</dbReference>
<comment type="subcellular location">
    <subcellularLocation>
        <location evidence="1">Mitochondrion inner membrane</location>
        <topology evidence="1">Multi-pass membrane protein</topology>
    </subcellularLocation>
</comment>
<dbReference type="PROSITE" id="PS50920">
    <property type="entry name" value="SOLCAR"/>
    <property type="match status" value="2"/>
</dbReference>
<feature type="repeat" description="Solcar" evidence="10">
    <location>
        <begin position="24"/>
        <end position="104"/>
    </location>
</feature>
<reference evidence="13" key="2">
    <citation type="submission" date="2014-06" db="EMBL/GenBank/DDBJ databases">
        <authorList>
            <person name="Aslett M."/>
        </authorList>
    </citation>
    <scope>NUCLEOTIDE SEQUENCE</scope>
</reference>
<gene>
    <name evidence="13" type="ORF">EgrG_000656200</name>
</gene>
<dbReference type="GO" id="GO:0016192">
    <property type="term" value="P:vesicle-mediated transport"/>
    <property type="evidence" value="ECO:0007669"/>
    <property type="project" value="InterPro"/>
</dbReference>
<dbReference type="Pfam" id="PF00153">
    <property type="entry name" value="Mito_carr"/>
    <property type="match status" value="2"/>
</dbReference>
<dbReference type="InterPro" id="IPR018108">
    <property type="entry name" value="MCP_transmembrane"/>
</dbReference>
<evidence type="ECO:0000256" key="4">
    <source>
        <dbReference type="ARBA" id="ARBA00022692"/>
    </source>
</evidence>
<dbReference type="InterPro" id="IPR023395">
    <property type="entry name" value="MCP_dom_sf"/>
</dbReference>
<evidence type="ECO:0000256" key="9">
    <source>
        <dbReference type="ARBA" id="ARBA00023136"/>
    </source>
</evidence>
<feature type="repeat" description="Solcar" evidence="10">
    <location>
        <begin position="119"/>
        <end position="200"/>
    </location>
</feature>
<dbReference type="WBParaSite" id="EgrG_000656200">
    <property type="protein sequence ID" value="EgrG_000656200"/>
    <property type="gene ID" value="EgrG_000656200"/>
</dbReference>
<keyword evidence="5" id="KW-0677">Repeat</keyword>
<dbReference type="Pfam" id="PF19032">
    <property type="entry name" value="Intu_longin_2"/>
    <property type="match status" value="1"/>
</dbReference>
<dbReference type="InterPro" id="IPR043987">
    <property type="entry name" value="CCZ1/INTU/HSP4_longin_1"/>
</dbReference>
<evidence type="ECO:0000256" key="10">
    <source>
        <dbReference type="PROSITE-ProRule" id="PRU00282"/>
    </source>
</evidence>
<evidence type="ECO:0000313" key="13">
    <source>
        <dbReference type="EMBL" id="CDS18728.1"/>
    </source>
</evidence>
<keyword evidence="4 10" id="KW-0812">Transmembrane</keyword>
<dbReference type="PANTHER" id="PTHR46131:SF1">
    <property type="entry name" value="SD08549P"/>
    <property type="match status" value="1"/>
</dbReference>
<sequence>MPGLALQKGDGNVTSLITDEESGLLIPREYICGGIASMINVVVVFPLHKTVFFQQLEGIKWSEAFMRLRREGLWQVYRGVVPPLLQRASSASVMFGFQSQSQRFLYRHQGRMDIPLYIQTILSATMAGCLEASLTPFERVQTLLQSSNKSRMYKNTPYALSSLYKSYGFRELYRGFTPILLRNCIGDILYFSGKEWLRGKSHSEDLPFGKRRLTDFVIGGFLGSTIGAAIFPLNVVKTQMQSTGNHLVHSLVINVVLGCNVRMSFPLVVKEFFIFTAQNKEAFGSEYGKVLYFYPSGTSQNDQLAVVGLCDALLSFSNFFLTSCTALHTRNGKRYFHRISDDVWGVLSVSVIDPSALSHVCKFCERIIDDNVISHKLANLCERFELLHGPILIGSEAEMVESRSNLMKFFSKELTMIDLSFHDIPDLFEAIQGKFWSPKNILSLENLGTRIQLSCPFPNTSAVLLYDAHLAWSSLSVKDFRPILRYIISEIMSLPPDLDLAAISPKAPHMGRFLTGPPDMDKRLCPAQTLIPTVFLKLPNSEYRRVNVVVYRALRLTFCLFVDEKYALKKEFFTTFDTMYGNALTDLSTEIEGDYGESAAFTSDISTLSLSTESSSKPIQGTPGCSSIGGFLLWEPELASITTDLFPLYSGGLSDVIPAFAPLLPIIYAVRGDVMSCFGQSWCECLVKLEPDIWLHLRRLNKREIFLTFFGKKVDISKVISESKRFWVEKLSDLFQVN</sequence>
<feature type="domain" description="CCZ1/INTU/HSP4 first Longin" evidence="11">
    <location>
        <begin position="272"/>
        <end position="389"/>
    </location>
</feature>
<name>A0A068WM65_ECHGR</name>
<dbReference type="PANTHER" id="PTHR46131">
    <property type="entry name" value="SD08549P"/>
    <property type="match status" value="1"/>
</dbReference>
<evidence type="ECO:0000256" key="1">
    <source>
        <dbReference type="ARBA" id="ARBA00004448"/>
    </source>
</evidence>
<keyword evidence="6" id="KW-0999">Mitochondrion inner membrane</keyword>
<evidence type="ECO:0000256" key="3">
    <source>
        <dbReference type="ARBA" id="ARBA00022448"/>
    </source>
</evidence>
<organism evidence="13">
    <name type="scientific">Echinococcus granulosus</name>
    <name type="common">Hydatid tapeworm</name>
    <dbReference type="NCBI Taxonomy" id="6210"/>
    <lineage>
        <taxon>Eukaryota</taxon>
        <taxon>Metazoa</taxon>
        <taxon>Spiralia</taxon>
        <taxon>Lophotrochozoa</taxon>
        <taxon>Platyhelminthes</taxon>
        <taxon>Cestoda</taxon>
        <taxon>Eucestoda</taxon>
        <taxon>Cyclophyllidea</taxon>
        <taxon>Taeniidae</taxon>
        <taxon>Echinococcus</taxon>
        <taxon>Echinococcus granulosus group</taxon>
    </lineage>
</organism>